<dbReference type="Gene3D" id="3.20.20.80">
    <property type="entry name" value="Glycosidases"/>
    <property type="match status" value="1"/>
</dbReference>
<protein>
    <submittedName>
        <fullName evidence="5">Uncharacterized protein</fullName>
    </submittedName>
</protein>
<dbReference type="Pfam" id="PF00331">
    <property type="entry name" value="Glyco_hydro_10"/>
    <property type="match status" value="1"/>
</dbReference>
<dbReference type="EMBL" id="CAIIXF020000007">
    <property type="protein sequence ID" value="CAH1788967.1"/>
    <property type="molecule type" value="Genomic_DNA"/>
</dbReference>
<comment type="caution">
    <text evidence="5">The sequence shown here is derived from an EMBL/GenBank/DDBJ whole genome shotgun (WGS) entry which is preliminary data.</text>
</comment>
<keyword evidence="4" id="KW-0624">Polysaccharide degradation</keyword>
<keyword evidence="2" id="KW-0378">Hydrolase</keyword>
<evidence type="ECO:0000256" key="2">
    <source>
        <dbReference type="ARBA" id="ARBA00022801"/>
    </source>
</evidence>
<dbReference type="PANTHER" id="PTHR31490:SF1">
    <property type="entry name" value="ENDO-1,4-BETA-XYLANASE 1"/>
    <property type="match status" value="1"/>
</dbReference>
<dbReference type="GO" id="GO:0000272">
    <property type="term" value="P:polysaccharide catabolic process"/>
    <property type="evidence" value="ECO:0007669"/>
    <property type="project" value="UniProtKB-KW"/>
</dbReference>
<evidence type="ECO:0000313" key="5">
    <source>
        <dbReference type="EMBL" id="CAH1788967.1"/>
    </source>
</evidence>
<keyword evidence="6" id="KW-1185">Reference proteome</keyword>
<organism evidence="5 6">
    <name type="scientific">Owenia fusiformis</name>
    <name type="common">Polychaete worm</name>
    <dbReference type="NCBI Taxonomy" id="6347"/>
    <lineage>
        <taxon>Eukaryota</taxon>
        <taxon>Metazoa</taxon>
        <taxon>Spiralia</taxon>
        <taxon>Lophotrochozoa</taxon>
        <taxon>Annelida</taxon>
        <taxon>Polychaeta</taxon>
        <taxon>Sedentaria</taxon>
        <taxon>Canalipalpata</taxon>
        <taxon>Sabellida</taxon>
        <taxon>Oweniida</taxon>
        <taxon>Oweniidae</taxon>
        <taxon>Owenia</taxon>
    </lineage>
</organism>
<dbReference type="InterPro" id="IPR017853">
    <property type="entry name" value="GH"/>
</dbReference>
<sequence>MERLPLYLLGFALCFVSSRSLGIYNLGEEVLVNGNMQYDNWDSEYHWFGQQATLVQVPGLVGNAAAVTKKKKVHGQITQILREGLEPGYYYMEGYIKLLNHPEGAESFHMDMRYRYLDADSNLKFVRIADITGLRDTDGWVKIAGEFLLPANCSGHRVFFLSIKSIDLNFAVDEVSLKRVIPEDDWEGAANEMIDEYRKGEVNVNVNINYNIDPSYITFGVRQLSHDFQLGAHVWSQLINGNWKTEEIRAGYQEFFFDNFNSGTPTSRFKWHVVEKEEGVLNLDQLDKGVTKLIERGLKVVGSEVFWDQNKFGWPEWFNDKTSTERVQLMKKRVDDMVTPYNGKIDTYIVSRDNFKFKFQNATGDDEIVDKMFNWVESAGDGYGANLVLSEINALRMSSGTSAFAHRANTLKSKGHAIQIGAQGTFDKQFAVDPIRLMARFDILAQTELPIVVTRLAMSREDILKRAQDLETFLRVAFAHPDVEGITLDGFWDGVSGRPNSSLVDTDDFVINKAGWTLQRLFKKEWRSDGFLTLPEKYLAQQTASFRAFYGDYEMDVMVDGEVVDTRTFSVHKGVNTVINVDIDEPSR</sequence>
<dbReference type="OrthoDB" id="3055998at2759"/>
<comment type="similarity">
    <text evidence="1">Belongs to the glycosyl hydrolase 10 (cellulase F) family.</text>
</comment>
<dbReference type="InterPro" id="IPR001000">
    <property type="entry name" value="GH10_dom"/>
</dbReference>
<name>A0A8J1Y3E1_OWEFU</name>
<dbReference type="InterPro" id="IPR044846">
    <property type="entry name" value="GH10"/>
</dbReference>
<keyword evidence="3" id="KW-0119">Carbohydrate metabolism</keyword>
<proteinExistence type="inferred from homology"/>
<accession>A0A8J1Y3E1</accession>
<evidence type="ECO:0000256" key="3">
    <source>
        <dbReference type="ARBA" id="ARBA00023277"/>
    </source>
</evidence>
<dbReference type="SUPFAM" id="SSF51445">
    <property type="entry name" value="(Trans)glycosidases"/>
    <property type="match status" value="1"/>
</dbReference>
<dbReference type="Gene3D" id="2.60.120.260">
    <property type="entry name" value="Galactose-binding domain-like"/>
    <property type="match status" value="1"/>
</dbReference>
<evidence type="ECO:0000256" key="4">
    <source>
        <dbReference type="ARBA" id="ARBA00023326"/>
    </source>
</evidence>
<dbReference type="Proteomes" id="UP000749559">
    <property type="component" value="Unassembled WGS sequence"/>
</dbReference>
<dbReference type="AlphaFoldDB" id="A0A8J1Y3E1"/>
<dbReference type="GO" id="GO:0031176">
    <property type="term" value="F:endo-1,4-beta-xylanase activity"/>
    <property type="evidence" value="ECO:0007669"/>
    <property type="project" value="UniProtKB-ARBA"/>
</dbReference>
<gene>
    <name evidence="5" type="ORF">OFUS_LOCUS14408</name>
</gene>
<evidence type="ECO:0000313" key="6">
    <source>
        <dbReference type="Proteomes" id="UP000749559"/>
    </source>
</evidence>
<reference evidence="5" key="1">
    <citation type="submission" date="2022-03" db="EMBL/GenBank/DDBJ databases">
        <authorList>
            <person name="Martin C."/>
        </authorList>
    </citation>
    <scope>NUCLEOTIDE SEQUENCE</scope>
</reference>
<dbReference type="PANTHER" id="PTHR31490">
    <property type="entry name" value="GLYCOSYL HYDROLASE"/>
    <property type="match status" value="1"/>
</dbReference>
<evidence type="ECO:0000256" key="1">
    <source>
        <dbReference type="ARBA" id="ARBA00007495"/>
    </source>
</evidence>